<keyword evidence="2" id="KW-0560">Oxidoreductase</keyword>
<evidence type="ECO:0000256" key="2">
    <source>
        <dbReference type="ARBA" id="ARBA00023002"/>
    </source>
</evidence>
<dbReference type="RefSeq" id="WP_048877692.1">
    <property type="nucleotide sequence ID" value="NZ_BAPR01000122.1"/>
</dbReference>
<dbReference type="GO" id="GO:0016491">
    <property type="term" value="F:oxidoreductase activity"/>
    <property type="evidence" value="ECO:0007669"/>
    <property type="project" value="UniProtKB-KW"/>
</dbReference>
<dbReference type="EMBL" id="BANC01000019">
    <property type="protein sequence ID" value="GAN79224.1"/>
    <property type="molecule type" value="Genomic_DNA"/>
</dbReference>
<evidence type="ECO:0000313" key="5">
    <source>
        <dbReference type="Proteomes" id="UP000032668"/>
    </source>
</evidence>
<name>A0A0D6PEE3_9PROT</name>
<dbReference type="Proteomes" id="UP000032668">
    <property type="component" value="Unassembled WGS sequence"/>
</dbReference>
<accession>A0A0D6PEE3</accession>
<evidence type="ECO:0000256" key="1">
    <source>
        <dbReference type="ARBA" id="ARBA00006484"/>
    </source>
</evidence>
<keyword evidence="3" id="KW-0472">Membrane</keyword>
<dbReference type="OrthoDB" id="9780084at2"/>
<dbReference type="PRINTS" id="PR00081">
    <property type="entry name" value="GDHRDH"/>
</dbReference>
<dbReference type="PRINTS" id="PR00080">
    <property type="entry name" value="SDRFAMILY"/>
</dbReference>
<organism evidence="4 5">
    <name type="scientific">Acidocella aminolytica 101 = DSM 11237</name>
    <dbReference type="NCBI Taxonomy" id="1120923"/>
    <lineage>
        <taxon>Bacteria</taxon>
        <taxon>Pseudomonadati</taxon>
        <taxon>Pseudomonadota</taxon>
        <taxon>Alphaproteobacteria</taxon>
        <taxon>Acetobacterales</taxon>
        <taxon>Acidocellaceae</taxon>
        <taxon>Acidocella</taxon>
    </lineage>
</organism>
<feature type="transmembrane region" description="Helical" evidence="3">
    <location>
        <begin position="21"/>
        <end position="40"/>
    </location>
</feature>
<dbReference type="Gene3D" id="3.40.50.720">
    <property type="entry name" value="NAD(P)-binding Rossmann-like Domain"/>
    <property type="match status" value="1"/>
</dbReference>
<keyword evidence="5" id="KW-1185">Reference proteome</keyword>
<dbReference type="PANTHER" id="PTHR24321">
    <property type="entry name" value="DEHYDROGENASES, SHORT CHAIN"/>
    <property type="match status" value="1"/>
</dbReference>
<dbReference type="AlphaFoldDB" id="A0A0D6PEE3"/>
<comment type="caution">
    <text evidence="4">The sequence shown here is derived from an EMBL/GenBank/DDBJ whole genome shotgun (WGS) entry which is preliminary data.</text>
</comment>
<dbReference type="InterPro" id="IPR002347">
    <property type="entry name" value="SDR_fam"/>
</dbReference>
<keyword evidence="3" id="KW-1133">Transmembrane helix</keyword>
<sequence length="267" mass="27983">MSQVRQHKPLERGTRLAGKRVIVTGLGGGIGRACALLFVMQGAEVVGCDISTEAAEALLDEARSRNLTLHCMYPLDLVAPGGAEALVAFARAQMGGVDVVVNAAAFAAFAWLQEMDYEAQWKFTLRGELDIVFLLCKAAWPALVAAGGGAVINFASANAMMALPGSPALAHCAGKAGVLGMTRQLAMEGAPHNIRVNAISPALIETPATRAHMTQDPGFKDQAMAKAMVRRIGQPEDIAWAAVYLASEEASWVTAANLPVDGGSTAW</sequence>
<dbReference type="InterPro" id="IPR036291">
    <property type="entry name" value="NAD(P)-bd_dom_sf"/>
</dbReference>
<evidence type="ECO:0000313" key="4">
    <source>
        <dbReference type="EMBL" id="GAN79224.1"/>
    </source>
</evidence>
<dbReference type="STRING" id="1120923.SAMN02746095_03536"/>
<dbReference type="SUPFAM" id="SSF51735">
    <property type="entry name" value="NAD(P)-binding Rossmann-fold domains"/>
    <property type="match status" value="1"/>
</dbReference>
<keyword evidence="3" id="KW-0812">Transmembrane</keyword>
<evidence type="ECO:0000256" key="3">
    <source>
        <dbReference type="SAM" id="Phobius"/>
    </source>
</evidence>
<reference evidence="4 5" key="1">
    <citation type="submission" date="2012-11" db="EMBL/GenBank/DDBJ databases">
        <title>Whole genome sequence of Acidocella aminolytica 101 = DSM 11237.</title>
        <authorList>
            <person name="Azuma Y."/>
            <person name="Higashiura N."/>
            <person name="Hirakawa H."/>
            <person name="Matsushita K."/>
        </authorList>
    </citation>
    <scope>NUCLEOTIDE SEQUENCE [LARGE SCALE GENOMIC DNA]</scope>
    <source>
        <strain evidence="5">101 / DSM 11237</strain>
    </source>
</reference>
<dbReference type="Pfam" id="PF13561">
    <property type="entry name" value="adh_short_C2"/>
    <property type="match status" value="1"/>
</dbReference>
<dbReference type="PANTHER" id="PTHR24321:SF8">
    <property type="entry name" value="ESTRADIOL 17-BETA-DEHYDROGENASE 8-RELATED"/>
    <property type="match status" value="1"/>
</dbReference>
<gene>
    <name evidence="4" type="ORF">Aam_019_004</name>
</gene>
<dbReference type="FunFam" id="3.40.50.720:FF:000084">
    <property type="entry name" value="Short-chain dehydrogenase reductase"/>
    <property type="match status" value="1"/>
</dbReference>
<comment type="similarity">
    <text evidence="1">Belongs to the short-chain dehydrogenases/reductases (SDR) family.</text>
</comment>
<protein>
    <submittedName>
        <fullName evidence="4">Oxidoreductase/short-chain dehydrogenase/reductase SDR</fullName>
    </submittedName>
</protein>
<proteinExistence type="inferred from homology"/>